<dbReference type="Proteomes" id="UP000625682">
    <property type="component" value="Unassembled WGS sequence"/>
</dbReference>
<keyword evidence="2" id="KW-1185">Reference proteome</keyword>
<sequence length="60" mass="6592">MSWYSKVPAFERVSEHVYPPVALQPQAARFGLPDRLFGGGAVFGRPSRPAVTLRDMVSTS</sequence>
<gene>
    <name evidence="1" type="ORF">GCM10012282_60970</name>
</gene>
<reference evidence="1" key="2">
    <citation type="submission" date="2020-09" db="EMBL/GenBank/DDBJ databases">
        <authorList>
            <person name="Sun Q."/>
            <person name="Zhou Y."/>
        </authorList>
    </citation>
    <scope>NUCLEOTIDE SEQUENCE</scope>
    <source>
        <strain evidence="1">CGMCC 4.7272</strain>
    </source>
</reference>
<protein>
    <submittedName>
        <fullName evidence="1">Uncharacterized protein</fullName>
    </submittedName>
</protein>
<reference evidence="1" key="1">
    <citation type="journal article" date="2014" name="Int. J. Syst. Evol. Microbiol.">
        <title>Complete genome sequence of Corynebacterium casei LMG S-19264T (=DSM 44701T), isolated from a smear-ripened cheese.</title>
        <authorList>
            <consortium name="US DOE Joint Genome Institute (JGI-PGF)"/>
            <person name="Walter F."/>
            <person name="Albersmeier A."/>
            <person name="Kalinowski J."/>
            <person name="Ruckert C."/>
        </authorList>
    </citation>
    <scope>NUCLEOTIDE SEQUENCE</scope>
    <source>
        <strain evidence="1">CGMCC 4.7272</strain>
    </source>
</reference>
<comment type="caution">
    <text evidence="1">The sequence shown here is derived from an EMBL/GenBank/DDBJ whole genome shotgun (WGS) entry which is preliminary data.</text>
</comment>
<organism evidence="1 2">
    <name type="scientific">Streptomyces lacrimifluminis</name>
    <dbReference type="NCBI Taxonomy" id="1500077"/>
    <lineage>
        <taxon>Bacteria</taxon>
        <taxon>Bacillati</taxon>
        <taxon>Actinomycetota</taxon>
        <taxon>Actinomycetes</taxon>
        <taxon>Kitasatosporales</taxon>
        <taxon>Streptomycetaceae</taxon>
        <taxon>Streptomyces</taxon>
    </lineage>
</organism>
<name>A0A917P2B2_9ACTN</name>
<accession>A0A917P2B2</accession>
<evidence type="ECO:0000313" key="1">
    <source>
        <dbReference type="EMBL" id="GGJ55662.1"/>
    </source>
</evidence>
<evidence type="ECO:0000313" key="2">
    <source>
        <dbReference type="Proteomes" id="UP000625682"/>
    </source>
</evidence>
<proteinExistence type="predicted"/>
<dbReference type="EMBL" id="BMMU01000025">
    <property type="protein sequence ID" value="GGJ55662.1"/>
    <property type="molecule type" value="Genomic_DNA"/>
</dbReference>
<dbReference type="AlphaFoldDB" id="A0A917P2B2"/>